<evidence type="ECO:0000313" key="4">
    <source>
        <dbReference type="EMBL" id="MEH7829058.1"/>
    </source>
</evidence>
<accession>A0ABU8BXW1</accession>
<protein>
    <submittedName>
        <fullName evidence="4">CBS domain-containing protein</fullName>
    </submittedName>
</protein>
<proteinExistence type="predicted"/>
<sequence length="137" mass="14998">MFIRSVLDAIGDRPLAAVPPGTTIRDAAHLLDRYNIGALAVMAEGALQGILSERDVIRRCIAQDADPATTLVDAVMTRDPETVDAAAGLADAIARMEAGQFRHLPVMRDGTCIGILSIRDIPTEYRMMFERFREMRG</sequence>
<evidence type="ECO:0000313" key="5">
    <source>
        <dbReference type="Proteomes" id="UP001431963"/>
    </source>
</evidence>
<dbReference type="Proteomes" id="UP001431963">
    <property type="component" value="Unassembled WGS sequence"/>
</dbReference>
<dbReference type="SUPFAM" id="SSF54631">
    <property type="entry name" value="CBS-domain pair"/>
    <property type="match status" value="1"/>
</dbReference>
<reference evidence="4" key="1">
    <citation type="submission" date="2024-02" db="EMBL/GenBank/DDBJ databases">
        <title>Genome sequences of strain Gemmobacter sp. JM10B15.</title>
        <authorList>
            <person name="Zhang M."/>
        </authorList>
    </citation>
    <scope>NUCLEOTIDE SEQUENCE</scope>
    <source>
        <strain evidence="4">JM10B15</strain>
    </source>
</reference>
<gene>
    <name evidence="4" type="ORF">V6590_12935</name>
</gene>
<evidence type="ECO:0000259" key="3">
    <source>
        <dbReference type="PROSITE" id="PS51371"/>
    </source>
</evidence>
<dbReference type="SMART" id="SM00116">
    <property type="entry name" value="CBS"/>
    <property type="match status" value="2"/>
</dbReference>
<dbReference type="RefSeq" id="WP_335423733.1">
    <property type="nucleotide sequence ID" value="NZ_JBALHR010000007.1"/>
</dbReference>
<dbReference type="Gene3D" id="3.10.580.10">
    <property type="entry name" value="CBS-domain"/>
    <property type="match status" value="1"/>
</dbReference>
<feature type="domain" description="CBS" evidence="3">
    <location>
        <begin position="11"/>
        <end position="67"/>
    </location>
</feature>
<keyword evidence="1 2" id="KW-0129">CBS domain</keyword>
<feature type="domain" description="CBS" evidence="3">
    <location>
        <begin position="76"/>
        <end position="134"/>
    </location>
</feature>
<dbReference type="PANTHER" id="PTHR43080:SF2">
    <property type="entry name" value="CBS DOMAIN-CONTAINING PROTEIN"/>
    <property type="match status" value="1"/>
</dbReference>
<dbReference type="PANTHER" id="PTHR43080">
    <property type="entry name" value="CBS DOMAIN-CONTAINING PROTEIN CBSX3, MITOCHONDRIAL"/>
    <property type="match status" value="1"/>
</dbReference>
<organism evidence="4 5">
    <name type="scientific">Gemmobacter denitrificans</name>
    <dbReference type="NCBI Taxonomy" id="3123040"/>
    <lineage>
        <taxon>Bacteria</taxon>
        <taxon>Pseudomonadati</taxon>
        <taxon>Pseudomonadota</taxon>
        <taxon>Alphaproteobacteria</taxon>
        <taxon>Rhodobacterales</taxon>
        <taxon>Paracoccaceae</taxon>
        <taxon>Gemmobacter</taxon>
    </lineage>
</organism>
<dbReference type="EMBL" id="JBALHR010000007">
    <property type="protein sequence ID" value="MEH7829058.1"/>
    <property type="molecule type" value="Genomic_DNA"/>
</dbReference>
<name>A0ABU8BXW1_9RHOB</name>
<dbReference type="InterPro" id="IPR000644">
    <property type="entry name" value="CBS_dom"/>
</dbReference>
<evidence type="ECO:0000256" key="2">
    <source>
        <dbReference type="PROSITE-ProRule" id="PRU00703"/>
    </source>
</evidence>
<dbReference type="Pfam" id="PF00571">
    <property type="entry name" value="CBS"/>
    <property type="match status" value="2"/>
</dbReference>
<dbReference type="PROSITE" id="PS51371">
    <property type="entry name" value="CBS"/>
    <property type="match status" value="2"/>
</dbReference>
<keyword evidence="5" id="KW-1185">Reference proteome</keyword>
<evidence type="ECO:0000256" key="1">
    <source>
        <dbReference type="ARBA" id="ARBA00023122"/>
    </source>
</evidence>
<dbReference type="InterPro" id="IPR046342">
    <property type="entry name" value="CBS_dom_sf"/>
</dbReference>
<comment type="caution">
    <text evidence="4">The sequence shown here is derived from an EMBL/GenBank/DDBJ whole genome shotgun (WGS) entry which is preliminary data.</text>
</comment>
<dbReference type="InterPro" id="IPR051257">
    <property type="entry name" value="Diverse_CBS-Domain"/>
</dbReference>